<accession>F0W8R1</accession>
<dbReference type="CDD" id="cd14809">
    <property type="entry name" value="bZIP_AUREO-like"/>
    <property type="match status" value="1"/>
</dbReference>
<sequence>MGMDCERVSMYLPPLRSLKDRLSSVMHTPPLSPTDPSEKITSSPRKYIASKTKTMHRDATQFTSFHAQRHSHPMRKENLDTRKNGYIVSVDEQSYLMQKMQKSCHFSYTQNTVASDDKLRINRERNRLHAQRTRTRKRELLQQLKEQIHELQLEHHFLSQAYEVHVIAACLMRIASSGSSRRVCTIRKDLGTNDDTHARDKNDESNNLLDLSRILSKIGTHDQPAKCAEPMDVEIDMETEEDVNSITTPSAFLFGSNLYTREDKEQVRRERNRIHARRARLRKKLMLEKSQQTVEKLTAAIDSERTQLQELLSFISNP</sequence>
<dbReference type="GO" id="GO:0003700">
    <property type="term" value="F:DNA-binding transcription factor activity"/>
    <property type="evidence" value="ECO:0007669"/>
    <property type="project" value="InterPro"/>
</dbReference>
<feature type="domain" description="BZIP" evidence="2">
    <location>
        <begin position="262"/>
        <end position="311"/>
    </location>
</feature>
<dbReference type="InterPro" id="IPR046347">
    <property type="entry name" value="bZIP_sf"/>
</dbReference>
<dbReference type="HOGENOM" id="CLU_875537_0_0_1"/>
<name>F0W8R1_9STRA</name>
<dbReference type="Gene3D" id="1.20.5.170">
    <property type="match status" value="2"/>
</dbReference>
<reference evidence="3" key="2">
    <citation type="submission" date="2011-02" db="EMBL/GenBank/DDBJ databases">
        <authorList>
            <person name="MacLean D."/>
        </authorList>
    </citation>
    <scope>NUCLEOTIDE SEQUENCE</scope>
</reference>
<keyword evidence="1" id="KW-0175">Coiled coil</keyword>
<dbReference type="AlphaFoldDB" id="F0W8R1"/>
<evidence type="ECO:0000259" key="2">
    <source>
        <dbReference type="PROSITE" id="PS50217"/>
    </source>
</evidence>
<organism evidence="3">
    <name type="scientific">Albugo laibachii Nc14</name>
    <dbReference type="NCBI Taxonomy" id="890382"/>
    <lineage>
        <taxon>Eukaryota</taxon>
        <taxon>Sar</taxon>
        <taxon>Stramenopiles</taxon>
        <taxon>Oomycota</taxon>
        <taxon>Peronosporomycetes</taxon>
        <taxon>Albuginales</taxon>
        <taxon>Albuginaceae</taxon>
        <taxon>Albugo</taxon>
    </lineage>
</organism>
<feature type="domain" description="BZIP" evidence="2">
    <location>
        <begin position="116"/>
        <end position="158"/>
    </location>
</feature>
<dbReference type="InterPro" id="IPR004827">
    <property type="entry name" value="bZIP"/>
</dbReference>
<evidence type="ECO:0000313" key="3">
    <source>
        <dbReference type="EMBL" id="CCA17518.1"/>
    </source>
</evidence>
<feature type="coiled-coil region" evidence="1">
    <location>
        <begin position="130"/>
        <end position="161"/>
    </location>
</feature>
<dbReference type="PROSITE" id="PS50217">
    <property type="entry name" value="BZIP"/>
    <property type="match status" value="2"/>
</dbReference>
<dbReference type="EMBL" id="FR824081">
    <property type="protein sequence ID" value="CCA17518.1"/>
    <property type="molecule type" value="Genomic_DNA"/>
</dbReference>
<evidence type="ECO:0000256" key="1">
    <source>
        <dbReference type="SAM" id="Coils"/>
    </source>
</evidence>
<gene>
    <name evidence="3" type="primary">AlNc14C36G3186</name>
    <name evidence="3" type="ORF">ALNC14_036610</name>
</gene>
<protein>
    <submittedName>
        <fullName evidence="3">Uncharacterized protein AlNc14C36G3186</fullName>
    </submittedName>
</protein>
<proteinExistence type="predicted"/>
<feature type="coiled-coil region" evidence="1">
    <location>
        <begin position="264"/>
        <end position="307"/>
    </location>
</feature>
<dbReference type="SUPFAM" id="SSF57959">
    <property type="entry name" value="Leucine zipper domain"/>
    <property type="match status" value="2"/>
</dbReference>
<reference evidence="3" key="1">
    <citation type="journal article" date="2011" name="PLoS Biol.">
        <title>Gene gain and loss during evolution of obligate parasitism in the white rust pathogen of Arabidopsis thaliana.</title>
        <authorList>
            <person name="Kemen E."/>
            <person name="Gardiner A."/>
            <person name="Schultz-Larsen T."/>
            <person name="Kemen A.C."/>
            <person name="Balmuth A.L."/>
            <person name="Robert-Seilaniantz A."/>
            <person name="Bailey K."/>
            <person name="Holub E."/>
            <person name="Studholme D.J."/>
            <person name="Maclean D."/>
            <person name="Jones J.D."/>
        </authorList>
    </citation>
    <scope>NUCLEOTIDE SEQUENCE</scope>
</reference>